<accession>A0A0B0P221</accession>
<dbReference type="EMBL" id="KN408174">
    <property type="protein sequence ID" value="KHG17396.1"/>
    <property type="molecule type" value="Genomic_DNA"/>
</dbReference>
<protein>
    <submittedName>
        <fullName evidence="1">Uncharacterized protein</fullName>
    </submittedName>
</protein>
<sequence length="25" mass="3038">MVVAFLQQDEKKMRVKMREADISRQ</sequence>
<gene>
    <name evidence="1" type="ORF">F383_23177</name>
</gene>
<organism evidence="1 2">
    <name type="scientific">Gossypium arboreum</name>
    <name type="common">Tree cotton</name>
    <name type="synonym">Gossypium nanking</name>
    <dbReference type="NCBI Taxonomy" id="29729"/>
    <lineage>
        <taxon>Eukaryota</taxon>
        <taxon>Viridiplantae</taxon>
        <taxon>Streptophyta</taxon>
        <taxon>Embryophyta</taxon>
        <taxon>Tracheophyta</taxon>
        <taxon>Spermatophyta</taxon>
        <taxon>Magnoliopsida</taxon>
        <taxon>eudicotyledons</taxon>
        <taxon>Gunneridae</taxon>
        <taxon>Pentapetalae</taxon>
        <taxon>rosids</taxon>
        <taxon>malvids</taxon>
        <taxon>Malvales</taxon>
        <taxon>Malvaceae</taxon>
        <taxon>Malvoideae</taxon>
        <taxon>Gossypium</taxon>
    </lineage>
</organism>
<name>A0A0B0P221_GOSAR</name>
<evidence type="ECO:0000313" key="2">
    <source>
        <dbReference type="Proteomes" id="UP000032142"/>
    </source>
</evidence>
<dbReference type="AlphaFoldDB" id="A0A0B0P221"/>
<proteinExistence type="predicted"/>
<keyword evidence="2" id="KW-1185">Reference proteome</keyword>
<evidence type="ECO:0000313" key="1">
    <source>
        <dbReference type="EMBL" id="KHG17396.1"/>
    </source>
</evidence>
<dbReference type="Proteomes" id="UP000032142">
    <property type="component" value="Unassembled WGS sequence"/>
</dbReference>
<reference evidence="2" key="1">
    <citation type="submission" date="2014-09" db="EMBL/GenBank/DDBJ databases">
        <authorList>
            <person name="Mudge J."/>
            <person name="Ramaraj T."/>
            <person name="Lindquist I.E."/>
            <person name="Bharti A.K."/>
            <person name="Sundararajan A."/>
            <person name="Cameron C.T."/>
            <person name="Woodward J.E."/>
            <person name="May G.D."/>
            <person name="Brubaker C."/>
            <person name="Broadhvest J."/>
            <person name="Wilkins T.A."/>
        </authorList>
    </citation>
    <scope>NUCLEOTIDE SEQUENCE</scope>
    <source>
        <strain evidence="2">cv. AKA8401</strain>
    </source>
</reference>